<organism evidence="1 2">
    <name type="scientific">Phaeosphaeria nodorum (strain SN15 / ATCC MYA-4574 / FGSC 10173)</name>
    <name type="common">Glume blotch fungus</name>
    <name type="synonym">Parastagonospora nodorum</name>
    <dbReference type="NCBI Taxonomy" id="321614"/>
    <lineage>
        <taxon>Eukaryota</taxon>
        <taxon>Fungi</taxon>
        <taxon>Dikarya</taxon>
        <taxon>Ascomycota</taxon>
        <taxon>Pezizomycotina</taxon>
        <taxon>Dothideomycetes</taxon>
        <taxon>Pleosporomycetidae</taxon>
        <taxon>Pleosporales</taxon>
        <taxon>Pleosporineae</taxon>
        <taxon>Phaeosphaeriaceae</taxon>
        <taxon>Parastagonospora</taxon>
    </lineage>
</organism>
<sequence>MRYVGCLSCPSSRADRLPGVNVVMGSGPREGGVLGEAAARRVKRSRLGRVHGYDPVTVMCKDSPGS</sequence>
<evidence type="ECO:0000313" key="2">
    <source>
        <dbReference type="Proteomes" id="UP000663193"/>
    </source>
</evidence>
<gene>
    <name evidence="1" type="ORF">JI435_412670</name>
</gene>
<protein>
    <submittedName>
        <fullName evidence="1">Uncharacterized protein</fullName>
    </submittedName>
</protein>
<dbReference type="Proteomes" id="UP000663193">
    <property type="component" value="Chromosome 9"/>
</dbReference>
<keyword evidence="2" id="KW-1185">Reference proteome</keyword>
<name>A0A7U2F5R6_PHANO</name>
<dbReference type="AlphaFoldDB" id="A0A7U2F5R6"/>
<reference evidence="2" key="1">
    <citation type="journal article" date="2021" name="BMC Genomics">
        <title>Chromosome-level genome assembly and manually-curated proteome of model necrotroph Parastagonospora nodorum Sn15 reveals a genome-wide trove of candidate effector homologs, and redundancy of virulence-related functions within an accessory chromosome.</title>
        <authorList>
            <person name="Bertazzoni S."/>
            <person name="Jones D.A.B."/>
            <person name="Phan H.T."/>
            <person name="Tan K.-C."/>
            <person name="Hane J.K."/>
        </authorList>
    </citation>
    <scope>NUCLEOTIDE SEQUENCE [LARGE SCALE GENOMIC DNA]</scope>
    <source>
        <strain evidence="2">SN15 / ATCC MYA-4574 / FGSC 10173)</strain>
    </source>
</reference>
<proteinExistence type="predicted"/>
<dbReference type="EMBL" id="CP069031">
    <property type="protein sequence ID" value="QRC98857.1"/>
    <property type="molecule type" value="Genomic_DNA"/>
</dbReference>
<evidence type="ECO:0000313" key="1">
    <source>
        <dbReference type="EMBL" id="QRC98857.1"/>
    </source>
</evidence>
<accession>A0A7U2F5R6</accession>
<dbReference type="VEuPathDB" id="FungiDB:JI435_412670"/>